<evidence type="ECO:0000313" key="1">
    <source>
        <dbReference type="EMBL" id="KAH7087592.1"/>
    </source>
</evidence>
<keyword evidence="2" id="KW-1185">Reference proteome</keyword>
<dbReference type="Proteomes" id="UP000813461">
    <property type="component" value="Unassembled WGS sequence"/>
</dbReference>
<comment type="caution">
    <text evidence="1">The sequence shown here is derived from an EMBL/GenBank/DDBJ whole genome shotgun (WGS) entry which is preliminary data.</text>
</comment>
<accession>A0A8K0R8K4</accession>
<gene>
    <name evidence="1" type="ORF">FB567DRAFT_348486</name>
</gene>
<evidence type="ECO:0000313" key="2">
    <source>
        <dbReference type="Proteomes" id="UP000813461"/>
    </source>
</evidence>
<dbReference type="OrthoDB" id="3684889at2759"/>
<sequence>MPHILPPELRDMVYDYVLGPATEQHIRPTRRGARRRQIDEMTRDIVPHPNERIWMIGYNDIGIRGFDWGRQDILQGIVARELTEQWYQRHPFLFYAEELYLLSDFLDRAFALRIKNLRNFIKDIKIQIWDEDKPALNTLSSDLQCLKEVKNKDLKLSFDLWPTDEKNTERETLRLFLRLLNTAVDQLRGYGFHRIDVSWMRPQQDITCLFNLGDEHFEVVLAQIELGFFGARSTFDIIEHLVAWCE</sequence>
<dbReference type="AlphaFoldDB" id="A0A8K0R8K4"/>
<dbReference type="EMBL" id="JAGMVJ010000009">
    <property type="protein sequence ID" value="KAH7087592.1"/>
    <property type="molecule type" value="Genomic_DNA"/>
</dbReference>
<proteinExistence type="predicted"/>
<protein>
    <submittedName>
        <fullName evidence="1">Uncharacterized protein</fullName>
    </submittedName>
</protein>
<organism evidence="1 2">
    <name type="scientific">Paraphoma chrysanthemicola</name>
    <dbReference type="NCBI Taxonomy" id="798071"/>
    <lineage>
        <taxon>Eukaryota</taxon>
        <taxon>Fungi</taxon>
        <taxon>Dikarya</taxon>
        <taxon>Ascomycota</taxon>
        <taxon>Pezizomycotina</taxon>
        <taxon>Dothideomycetes</taxon>
        <taxon>Pleosporomycetidae</taxon>
        <taxon>Pleosporales</taxon>
        <taxon>Pleosporineae</taxon>
        <taxon>Phaeosphaeriaceae</taxon>
        <taxon>Paraphoma</taxon>
    </lineage>
</organism>
<name>A0A8K0R8K4_9PLEO</name>
<reference evidence="1" key="1">
    <citation type="journal article" date="2021" name="Nat. Commun.">
        <title>Genetic determinants of endophytism in the Arabidopsis root mycobiome.</title>
        <authorList>
            <person name="Mesny F."/>
            <person name="Miyauchi S."/>
            <person name="Thiergart T."/>
            <person name="Pickel B."/>
            <person name="Atanasova L."/>
            <person name="Karlsson M."/>
            <person name="Huettel B."/>
            <person name="Barry K.W."/>
            <person name="Haridas S."/>
            <person name="Chen C."/>
            <person name="Bauer D."/>
            <person name="Andreopoulos W."/>
            <person name="Pangilinan J."/>
            <person name="LaButti K."/>
            <person name="Riley R."/>
            <person name="Lipzen A."/>
            <person name="Clum A."/>
            <person name="Drula E."/>
            <person name="Henrissat B."/>
            <person name="Kohler A."/>
            <person name="Grigoriev I.V."/>
            <person name="Martin F.M."/>
            <person name="Hacquard S."/>
        </authorList>
    </citation>
    <scope>NUCLEOTIDE SEQUENCE</scope>
    <source>
        <strain evidence="1">MPI-SDFR-AT-0120</strain>
    </source>
</reference>